<dbReference type="AlphaFoldDB" id="A0A0E9U103"/>
<sequence length="29" mass="3610">MLRQKNKRNKVHQLILKCDFLCWDMYVSV</sequence>
<dbReference type="EMBL" id="GBXM01048988">
    <property type="protein sequence ID" value="JAH59589.1"/>
    <property type="molecule type" value="Transcribed_RNA"/>
</dbReference>
<organism evidence="1">
    <name type="scientific">Anguilla anguilla</name>
    <name type="common">European freshwater eel</name>
    <name type="synonym">Muraena anguilla</name>
    <dbReference type="NCBI Taxonomy" id="7936"/>
    <lineage>
        <taxon>Eukaryota</taxon>
        <taxon>Metazoa</taxon>
        <taxon>Chordata</taxon>
        <taxon>Craniata</taxon>
        <taxon>Vertebrata</taxon>
        <taxon>Euteleostomi</taxon>
        <taxon>Actinopterygii</taxon>
        <taxon>Neopterygii</taxon>
        <taxon>Teleostei</taxon>
        <taxon>Anguilliformes</taxon>
        <taxon>Anguillidae</taxon>
        <taxon>Anguilla</taxon>
    </lineage>
</organism>
<accession>A0A0E9U103</accession>
<protein>
    <submittedName>
        <fullName evidence="1">Uncharacterized protein</fullName>
    </submittedName>
</protein>
<evidence type="ECO:0000313" key="1">
    <source>
        <dbReference type="EMBL" id="JAH59589.1"/>
    </source>
</evidence>
<name>A0A0E9U103_ANGAN</name>
<reference evidence="1" key="2">
    <citation type="journal article" date="2015" name="Fish Shellfish Immunol.">
        <title>Early steps in the European eel (Anguilla anguilla)-Vibrio vulnificus interaction in the gills: Role of the RtxA13 toxin.</title>
        <authorList>
            <person name="Callol A."/>
            <person name="Pajuelo D."/>
            <person name="Ebbesson L."/>
            <person name="Teles M."/>
            <person name="MacKenzie S."/>
            <person name="Amaro C."/>
        </authorList>
    </citation>
    <scope>NUCLEOTIDE SEQUENCE</scope>
</reference>
<proteinExistence type="predicted"/>
<reference evidence="1" key="1">
    <citation type="submission" date="2014-11" db="EMBL/GenBank/DDBJ databases">
        <authorList>
            <person name="Amaro Gonzalez C."/>
        </authorList>
    </citation>
    <scope>NUCLEOTIDE SEQUENCE</scope>
</reference>